<dbReference type="Proteomes" id="UP001138768">
    <property type="component" value="Unassembled WGS sequence"/>
</dbReference>
<gene>
    <name evidence="2" type="ORF">CKO42_15995</name>
</gene>
<evidence type="ECO:0000256" key="1">
    <source>
        <dbReference type="SAM" id="SignalP"/>
    </source>
</evidence>
<feature type="chain" id="PRO_5040809098" evidence="1">
    <location>
        <begin position="23"/>
        <end position="207"/>
    </location>
</feature>
<organism evidence="2 3">
    <name type="scientific">Lamprobacter modestohalophilus</name>
    <dbReference type="NCBI Taxonomy" id="1064514"/>
    <lineage>
        <taxon>Bacteria</taxon>
        <taxon>Pseudomonadati</taxon>
        <taxon>Pseudomonadota</taxon>
        <taxon>Gammaproteobacteria</taxon>
        <taxon>Chromatiales</taxon>
        <taxon>Chromatiaceae</taxon>
        <taxon>Lamprobacter</taxon>
    </lineage>
</organism>
<keyword evidence="1" id="KW-0732">Signal</keyword>
<protein>
    <submittedName>
        <fullName evidence="2">Uncharacterized protein</fullName>
    </submittedName>
</protein>
<reference evidence="2 3" key="1">
    <citation type="journal article" date="2020" name="Microorganisms">
        <title>Osmotic Adaptation and Compatible Solute Biosynthesis of Phototrophic Bacteria as Revealed from Genome Analyses.</title>
        <authorList>
            <person name="Imhoff J.F."/>
            <person name="Rahn T."/>
            <person name="Kunzel S."/>
            <person name="Keller A."/>
            <person name="Neulinger S.C."/>
        </authorList>
    </citation>
    <scope>NUCLEOTIDE SEQUENCE [LARGE SCALE GENOMIC DNA]</scope>
    <source>
        <strain evidence="2 3">DSM 25653</strain>
    </source>
</reference>
<dbReference type="AlphaFoldDB" id="A0A9X1B5A6"/>
<proteinExistence type="predicted"/>
<keyword evidence="3" id="KW-1185">Reference proteome</keyword>
<comment type="caution">
    <text evidence="2">The sequence shown here is derived from an EMBL/GenBank/DDBJ whole genome shotgun (WGS) entry which is preliminary data.</text>
</comment>
<feature type="signal peptide" evidence="1">
    <location>
        <begin position="1"/>
        <end position="22"/>
    </location>
</feature>
<name>A0A9X1B5A6_9GAMM</name>
<accession>A0A9X1B5A6</accession>
<dbReference type="EMBL" id="NRRY01000028">
    <property type="protein sequence ID" value="MBK1619919.1"/>
    <property type="molecule type" value="Genomic_DNA"/>
</dbReference>
<sequence>MMKKLIALTLLVSLVAPLKAFAEDWYAGVTFLQAEGMNACVIARFKASDGSYTLSQADALYTVLFGALADVDTGDVLVDNQLPSQVQAGGNTGEGLLSAFLDKGTSVCTFGGQPADAVGFLSTFRCEYQNENQMCFRLYIDAGQNDLSMLGIPPGVATIGGMFVKRELWDVIMTLIMQNSRGGIDVLGGYSDGQSNLLNLIIPSAGE</sequence>
<evidence type="ECO:0000313" key="3">
    <source>
        <dbReference type="Proteomes" id="UP001138768"/>
    </source>
</evidence>
<evidence type="ECO:0000313" key="2">
    <source>
        <dbReference type="EMBL" id="MBK1619919.1"/>
    </source>
</evidence>